<reference evidence="2 3" key="1">
    <citation type="submission" date="2020-08" db="EMBL/GenBank/DDBJ databases">
        <title>Sequencing the genomes of 1000 actinobacteria strains.</title>
        <authorList>
            <person name="Klenk H.-P."/>
        </authorList>
    </citation>
    <scope>NUCLEOTIDE SEQUENCE [LARGE SCALE GENOMIC DNA]</scope>
    <source>
        <strain evidence="2 3">DSM 41654</strain>
    </source>
</reference>
<gene>
    <name evidence="2" type="ORF">FHR34_002763</name>
</gene>
<evidence type="ECO:0000313" key="2">
    <source>
        <dbReference type="EMBL" id="MBB4923770.1"/>
    </source>
</evidence>
<feature type="compositionally biased region" description="Basic and acidic residues" evidence="1">
    <location>
        <begin position="144"/>
        <end position="159"/>
    </location>
</feature>
<feature type="region of interest" description="Disordered" evidence="1">
    <location>
        <begin position="136"/>
        <end position="173"/>
    </location>
</feature>
<evidence type="ECO:0000256" key="1">
    <source>
        <dbReference type="SAM" id="MobiDB-lite"/>
    </source>
</evidence>
<comment type="caution">
    <text evidence="2">The sequence shown here is derived from an EMBL/GenBank/DDBJ whole genome shotgun (WGS) entry which is preliminary data.</text>
</comment>
<dbReference type="Proteomes" id="UP000540506">
    <property type="component" value="Unassembled WGS sequence"/>
</dbReference>
<proteinExistence type="predicted"/>
<accession>A0A7W7R1N2</accession>
<dbReference type="RefSeq" id="WP_184935820.1">
    <property type="nucleotide sequence ID" value="NZ_JACHJV010000001.1"/>
</dbReference>
<organism evidence="2 3">
    <name type="scientific">Kitasatospora kifunensis</name>
    <name type="common">Streptomyces kifunensis</name>
    <dbReference type="NCBI Taxonomy" id="58351"/>
    <lineage>
        <taxon>Bacteria</taxon>
        <taxon>Bacillati</taxon>
        <taxon>Actinomycetota</taxon>
        <taxon>Actinomycetes</taxon>
        <taxon>Kitasatosporales</taxon>
        <taxon>Streptomycetaceae</taxon>
        <taxon>Kitasatospora</taxon>
    </lineage>
</organism>
<protein>
    <submittedName>
        <fullName evidence="2">Uncharacterized protein</fullName>
    </submittedName>
</protein>
<dbReference type="AlphaFoldDB" id="A0A7W7R1N2"/>
<name>A0A7W7R1N2_KITKI</name>
<keyword evidence="3" id="KW-1185">Reference proteome</keyword>
<dbReference type="EMBL" id="JACHJV010000001">
    <property type="protein sequence ID" value="MBB4923770.1"/>
    <property type="molecule type" value="Genomic_DNA"/>
</dbReference>
<evidence type="ECO:0000313" key="3">
    <source>
        <dbReference type="Proteomes" id="UP000540506"/>
    </source>
</evidence>
<sequence length="187" mass="20484">MASEPRYALKATYDVKEAWSRLLLDEFGPGGWIAETAPDFNREHLLWALSLLRHVNGRTGEVFIGDKALAQGLGYTGNSHPGTSARRTLKRLGLLHPTGRGKGRAEVVRLSAPACLVNSEKYETLRESVIGDLESPLIPAPAGTKKEVESDKDEGRSLESKAPSSKKGEERLKDHVRDPFCDCGCFP</sequence>